<dbReference type="PANTHER" id="PTHR46638">
    <property type="entry name" value="CORRINOID ADENOSYLTRANSFERASE"/>
    <property type="match status" value="1"/>
</dbReference>
<name>A0A426U7P3_9CHLR</name>
<dbReference type="Pfam" id="PF02572">
    <property type="entry name" value="CobA_CobO_BtuR"/>
    <property type="match status" value="1"/>
</dbReference>
<dbReference type="CDD" id="cd00561">
    <property type="entry name" value="CobA_ACA"/>
    <property type="match status" value="1"/>
</dbReference>
<accession>A0A426U7P3</accession>
<dbReference type="PIRSF" id="PIRSF015617">
    <property type="entry name" value="Adensltrnsf_CobA"/>
    <property type="match status" value="1"/>
</dbReference>
<dbReference type="NCBIfam" id="TIGR00708">
    <property type="entry name" value="cobA"/>
    <property type="match status" value="1"/>
</dbReference>
<reference evidence="1 2" key="1">
    <citation type="submission" date="2018-12" db="EMBL/GenBank/DDBJ databases">
        <title>Genome Sequence of Candidatus Viridilinea halotolerans isolated from saline sulfide-rich spring.</title>
        <authorList>
            <person name="Grouzdev D.S."/>
            <person name="Burganskaya E.I."/>
            <person name="Krutkina M.S."/>
            <person name="Sukhacheva M.V."/>
            <person name="Gorlenko V.M."/>
        </authorList>
    </citation>
    <scope>NUCLEOTIDE SEQUENCE [LARGE SCALE GENOMIC DNA]</scope>
    <source>
        <strain evidence="1">Chok-6</strain>
    </source>
</reference>
<dbReference type="Gene3D" id="3.40.50.300">
    <property type="entry name" value="P-loop containing nucleotide triphosphate hydrolases"/>
    <property type="match status" value="1"/>
</dbReference>
<dbReference type="GO" id="GO:0009236">
    <property type="term" value="P:cobalamin biosynthetic process"/>
    <property type="evidence" value="ECO:0007669"/>
    <property type="project" value="InterPro"/>
</dbReference>
<dbReference type="EC" id="2.5.1.17" evidence="1"/>
<comment type="caution">
    <text evidence="1">The sequence shown here is derived from an EMBL/GenBank/DDBJ whole genome shotgun (WGS) entry which is preliminary data.</text>
</comment>
<dbReference type="PANTHER" id="PTHR46638:SF1">
    <property type="entry name" value="CORRINOID ADENOSYLTRANSFERASE"/>
    <property type="match status" value="1"/>
</dbReference>
<proteinExistence type="predicted"/>
<sequence>MQEHLLGGQPVVEHVFQGLETPAAAQARREAVRTAKREKGLLIVNTGHGKGKTTAALGILLRARGRQLRVGGIQFLKHENANYGELRALRSLGVALNPMGDGWTWKSQNIEETQAKALRAWDAAQSAILSEQYDVFLLDEFTYLLSYGWLDVQEVVNWLLANKPPLLHLIITGRNAPPPLIAIADLVTEMRSVKHPLADQGIRAQKGIEF</sequence>
<evidence type="ECO:0000313" key="1">
    <source>
        <dbReference type="EMBL" id="RRR76194.1"/>
    </source>
</evidence>
<dbReference type="AlphaFoldDB" id="A0A426U7P3"/>
<dbReference type="InterPro" id="IPR003724">
    <property type="entry name" value="CblAdoTrfase_CobA"/>
</dbReference>
<dbReference type="NCBIfam" id="NF004637">
    <property type="entry name" value="PRK05986.1"/>
    <property type="match status" value="1"/>
</dbReference>
<gene>
    <name evidence="1" type="primary">cobO</name>
    <name evidence="1" type="ORF">EI684_03460</name>
</gene>
<dbReference type="GO" id="GO:0005524">
    <property type="term" value="F:ATP binding"/>
    <property type="evidence" value="ECO:0007669"/>
    <property type="project" value="InterPro"/>
</dbReference>
<dbReference type="GO" id="GO:0008817">
    <property type="term" value="F:corrinoid adenosyltransferase activity"/>
    <property type="evidence" value="ECO:0007669"/>
    <property type="project" value="UniProtKB-EC"/>
</dbReference>
<dbReference type="InterPro" id="IPR027417">
    <property type="entry name" value="P-loop_NTPase"/>
</dbReference>
<dbReference type="Proteomes" id="UP000280307">
    <property type="component" value="Unassembled WGS sequence"/>
</dbReference>
<organism evidence="1 2">
    <name type="scientific">Candidatus Viridilinea halotolerans</name>
    <dbReference type="NCBI Taxonomy" id="2491704"/>
    <lineage>
        <taxon>Bacteria</taxon>
        <taxon>Bacillati</taxon>
        <taxon>Chloroflexota</taxon>
        <taxon>Chloroflexia</taxon>
        <taxon>Chloroflexales</taxon>
        <taxon>Chloroflexineae</taxon>
        <taxon>Oscillochloridaceae</taxon>
        <taxon>Candidatus Viridilinea</taxon>
    </lineage>
</organism>
<dbReference type="SUPFAM" id="SSF52540">
    <property type="entry name" value="P-loop containing nucleoside triphosphate hydrolases"/>
    <property type="match status" value="1"/>
</dbReference>
<keyword evidence="1" id="KW-0808">Transferase</keyword>
<protein>
    <submittedName>
        <fullName evidence="1">Cob(I)yrinic acid a,c-diamide adenosyltransferase</fullName>
        <ecNumber evidence="1">2.5.1.17</ecNumber>
    </submittedName>
</protein>
<dbReference type="EMBL" id="RSAS01000134">
    <property type="protein sequence ID" value="RRR76194.1"/>
    <property type="molecule type" value="Genomic_DNA"/>
</dbReference>
<evidence type="ECO:0000313" key="2">
    <source>
        <dbReference type="Proteomes" id="UP000280307"/>
    </source>
</evidence>